<feature type="compositionally biased region" description="Basic residues" evidence="1">
    <location>
        <begin position="2538"/>
        <end position="2555"/>
    </location>
</feature>
<dbReference type="RefSeq" id="XP_047776170.1">
    <property type="nucleotide sequence ID" value="XM_047924457.1"/>
</dbReference>
<evidence type="ECO:0000256" key="1">
    <source>
        <dbReference type="SAM" id="MobiDB-lite"/>
    </source>
</evidence>
<dbReference type="Gene3D" id="1.25.10.10">
    <property type="entry name" value="Leucine-rich Repeat Variant"/>
    <property type="match status" value="2"/>
</dbReference>
<feature type="region of interest" description="Disordered" evidence="1">
    <location>
        <begin position="2534"/>
        <end position="2571"/>
    </location>
</feature>
<organism evidence="5 6">
    <name type="scientific">Rhodofomes roseus</name>
    <dbReference type="NCBI Taxonomy" id="34475"/>
    <lineage>
        <taxon>Eukaryota</taxon>
        <taxon>Fungi</taxon>
        <taxon>Dikarya</taxon>
        <taxon>Basidiomycota</taxon>
        <taxon>Agaricomycotina</taxon>
        <taxon>Agaricomycetes</taxon>
        <taxon>Polyporales</taxon>
        <taxon>Rhodofomes</taxon>
    </lineage>
</organism>
<dbReference type="PANTHER" id="PTHR17695">
    <property type="entry name" value="SMALL SUBUNIT PROCESSOME COMPONENT 20 HOMOLOG"/>
    <property type="match status" value="1"/>
</dbReference>
<dbReference type="InterPro" id="IPR011430">
    <property type="entry name" value="UTP20_N"/>
</dbReference>
<dbReference type="Proteomes" id="UP000814176">
    <property type="component" value="Unassembled WGS sequence"/>
</dbReference>
<dbReference type="InterPro" id="IPR046523">
    <property type="entry name" value="UTP20_dom"/>
</dbReference>
<proteinExistence type="predicted"/>
<protein>
    <submittedName>
        <fullName evidence="5">Armadillo-type protein</fullName>
    </submittedName>
</protein>
<dbReference type="Pfam" id="PF23099">
    <property type="entry name" value="UTP20_C"/>
    <property type="match status" value="1"/>
</dbReference>
<reference evidence="5 6" key="1">
    <citation type="journal article" date="2021" name="Environ. Microbiol.">
        <title>Gene family expansions and transcriptome signatures uncover fungal adaptations to wood decay.</title>
        <authorList>
            <person name="Hage H."/>
            <person name="Miyauchi S."/>
            <person name="Viragh M."/>
            <person name="Drula E."/>
            <person name="Min B."/>
            <person name="Chaduli D."/>
            <person name="Navarro D."/>
            <person name="Favel A."/>
            <person name="Norest M."/>
            <person name="Lesage-Meessen L."/>
            <person name="Balint B."/>
            <person name="Merenyi Z."/>
            <person name="de Eugenio L."/>
            <person name="Morin E."/>
            <person name="Martinez A.T."/>
            <person name="Baldrian P."/>
            <person name="Stursova M."/>
            <person name="Martinez M.J."/>
            <person name="Novotny C."/>
            <person name="Magnuson J.K."/>
            <person name="Spatafora J.W."/>
            <person name="Maurice S."/>
            <person name="Pangilinan J."/>
            <person name="Andreopoulos W."/>
            <person name="LaButti K."/>
            <person name="Hundley H."/>
            <person name="Na H."/>
            <person name="Kuo A."/>
            <person name="Barry K."/>
            <person name="Lipzen A."/>
            <person name="Henrissat B."/>
            <person name="Riley R."/>
            <person name="Ahrendt S."/>
            <person name="Nagy L.G."/>
            <person name="Grigoriev I.V."/>
            <person name="Martin F."/>
            <person name="Rosso M.N."/>
        </authorList>
    </citation>
    <scope>NUCLEOTIDE SEQUENCE [LARGE SCALE GENOMIC DNA]</scope>
    <source>
        <strain evidence="5 6">CIRM-BRFM 1785</strain>
    </source>
</reference>
<comment type="caution">
    <text evidence="5">The sequence shown here is derived from an EMBL/GenBank/DDBJ whole genome shotgun (WGS) entry which is preliminary data.</text>
</comment>
<feature type="compositionally biased region" description="Acidic residues" evidence="1">
    <location>
        <begin position="1031"/>
        <end position="1050"/>
    </location>
</feature>
<feature type="domain" description="U3 small nucleolar RNA-associated protein 20 N-terminal" evidence="2">
    <location>
        <begin position="815"/>
        <end position="1419"/>
    </location>
</feature>
<feature type="compositionally biased region" description="Basic and acidic residues" evidence="1">
    <location>
        <begin position="1575"/>
        <end position="1588"/>
    </location>
</feature>
<gene>
    <name evidence="5" type="ORF">C8Q71DRAFT_773370</name>
</gene>
<dbReference type="EMBL" id="JADCUA010000018">
    <property type="protein sequence ID" value="KAH9833430.1"/>
    <property type="molecule type" value="Genomic_DNA"/>
</dbReference>
<feature type="compositionally biased region" description="Acidic residues" evidence="1">
    <location>
        <begin position="2385"/>
        <end position="2395"/>
    </location>
</feature>
<evidence type="ECO:0000313" key="5">
    <source>
        <dbReference type="EMBL" id="KAH9833430.1"/>
    </source>
</evidence>
<name>A0ABQ8K8N2_9APHY</name>
<evidence type="ECO:0000259" key="2">
    <source>
        <dbReference type="Pfam" id="PF07539"/>
    </source>
</evidence>
<feature type="region of interest" description="Disordered" evidence="1">
    <location>
        <begin position="1575"/>
        <end position="1601"/>
    </location>
</feature>
<dbReference type="InterPro" id="IPR057525">
    <property type="entry name" value="UTP20_C"/>
</dbReference>
<accession>A0ABQ8K8N2</accession>
<evidence type="ECO:0000259" key="3">
    <source>
        <dbReference type="Pfam" id="PF20416"/>
    </source>
</evidence>
<sequence>MTEDVRPAKRFKHQSHKDTLKEVHLPSALVQSKFEHDIADTDSHFYEALNHWRELNLSPSFVKFAHASDGLSASMPLLLHNWQAVVDLWLDALVSADDEGLKALLDLFQRLAHDLRTTLAPSYPQVLRRLTHLLPRSLSAPALTALLATFSSLFRYVLVPAIDAELLEQAWGIFRDTLTRCNPEVQRATAEVWGATLRRLKVADRELCVRLIAGCAGSGLADTCAWVFVSACKSVSQTLHTATTSVIRPLIDYYLGAEDEEASYTLVRRVLTALIHHCKDKEQFSGIADVLVAKFEECVQEPGEEERLRRMLEVAFVACSVRQGSRMSPKHLSTLLSHFTALPLTSILHPSLLKFALSTLTAGDMALWTGPGRAVLARTFEQRPALALELCGALAELGWGGWKLLALPLVLKHTGELLKSMPRKTVELLAALDRGGRLERGVVDVVWRKRLTEWVEERFGKWVFNEENVLLLHDVLALSNHLPAIAPMLVRIVDTCLGQMDTDLRTEHAESYVNSAWVIGTCLECLATRPAEEWGKTVNVLAWARAIVERWGWSSTALGGLVSLVQASGITTKTVPFEELYLSLQSSILSHSRSLRLASLRLLSSPLVKADDGTSDVVQRCLQAEEISLDVQGSRERVLRINRLPVSVRNGDEPGANIAARWLIAQMKVNLRPLWTPAAQALSILAERFGDLVWGLLFAEVQVATGDQLMDIAPGWVHEGEAIDDDISEEERSWRDPSAHKMRIATRKWSFGDATKRAVIQDQDTGDRFDPMSYELHLLSALGECSSLAEKHSRDLIPHFLALSSPTSTSPSRLPRHKLSAWLTLFSKFVNPKALRSTDILHALYTSLLSHPERSLQRLALSCILTYKSPHLLARDDNLRELLDDTRLRDALTQLEISEISEGDRAEVVPVIVRLLFGLMLERRGRARGADRRAAVLSAFGGCRDEELHLLVELMLQPIMPNTARQTDPFAIQPVPSEVSEKQQIGYLTLLGDVVKQLGSRLVSRWPALLQGLLDILGSAQRRMGARQAEDVQDDDEEAEAESDSEDGNEGEGTSRNTKTIRSLGLKRFADFFRCPVSFDFVPYMPEVFKDIISPRLAKLDQENTQAPSALLDLFYVWTLREEYVTLLVKYDQLTLPKIYDCLVATNVKPSVIAKVLDIVEHVVSLSAEDEALRDELLKPHVSVLLTDLSVLVERTRGIASVADNLGRRQIAILSQIAPYLTDAKQASILLTLFFPLLRKPSKLIPEKVKADLATIMCCLFPLVPELSDEQSDVFTKTFMAISQLFQALRSRQARIALAAAFSTLADVQPSLSDLAELMQSLNAFSKKRIDEPDFDVRLEAFASLNEKMYKTLSAQHWLPVLYNMLSFIQDPDELTIRNNAAMAMKRFVDVLAGETPTYEGTWSKVLYPGLKNGLRSKNELVRAEILGVLSYAVLQCDSITSLQEMRPLLANGDEEANFFNNIHHVQLHRRTRAMRRLGEYCDAGNLRSTTLSEIFVPLIANYNQSSANIDHTLVNEAISVTGRMARQLNWGAYYAVTQHYLKLSKLKNASERVYIRALVSVLDNFHFDMTDRVEEQTTRDEAEQEGEHDLDEDEQASVEPAAVATAVQSSRIADSVNNRLLPKLLQHLESRDETEESLRIPVAVGVAQIAKHLPESTREVQIGRLLTVLIQILRSKSQDTRDLTRETLCRIIVNLGPSYLPLALRELRAALPRGPQLHVLAFVTHALIVHVTNGDHADRFATLDDCVSDAAHVSAEVIFGESGKDVQSENFKTKMREVRSSTSKALDTFSIIAKFISPSKISALLLPVRSIMKETESLKVLQQVDDLLRRVAGGLNANQHLQPADLLVLCHTLISQNARFLKSAPISRKKAGKRADAIVQTKRKAHEIVDHYANNSFRFVAFGLELFITAHRRSRFDFEDRAIISRLESMVPVIGNTLYSDRMEVVLPALRAAAAVVKCPLASIGKTLPVFIQQMIDIIRQAGSTEAEVVQTALKSLSTVLRSQSTAQVKEQDLIYLLELISPDIEDPNRQAAVFATLRAIVARKFVVPEIYDVMDKVSEVMVTSQSPQVQELCRGVLLQFLLDYPQGKGRLRNQMTMLARNLSYVHESGRKSVMELLSALIIKFEVGLLREYADMIFVALVMVIANDDSAKCREMASELIKNLFARLADAQRNVIMSHLRTWASQHERAQLVRVSYQVSGIIIDLLGNDVSPYLPTMLDDMNAALQYSQQSHESTSPDSTQPTEDLDWQAPYHVLLVMTKVMNVSPLSSETIVWRQVAEHLLFPHAWVRSAACRLLGQLFAGTPIAAPKGQTPDDSPFSRKGMEDVAKKLCLQLRSPNLDEGLSVQIVKNLFYIGKCFYALDIPLSSGHPPSDDVVPETAETVQDDEDEEAQAEQDVSKNPLPWLFSKLSHQARHAHIMRRNKSSSPANWIHQPSSIFKWFAAMVSHMDSTHVEHFLMHILSPLYRIAEDDTIRDLQIGELKTLAAELQDLVQAKVGTTKFAAVYNEIRQHVVGVRRERRNARVMQVSTNPEAAAKKKIHRNALKKESRKRKAQTYADGKGRLKRFRED</sequence>
<feature type="region of interest" description="Disordered" evidence="1">
    <location>
        <begin position="2372"/>
        <end position="2398"/>
    </location>
</feature>
<dbReference type="Pfam" id="PF20416">
    <property type="entry name" value="UTP20"/>
    <property type="match status" value="1"/>
</dbReference>
<feature type="domain" description="U3 small nucleolar RNA-associated protein 20 C-terminal" evidence="4">
    <location>
        <begin position="2290"/>
        <end position="2556"/>
    </location>
</feature>
<evidence type="ECO:0000259" key="4">
    <source>
        <dbReference type="Pfam" id="PF23099"/>
    </source>
</evidence>
<dbReference type="GeneID" id="72005189"/>
<dbReference type="PANTHER" id="PTHR17695:SF11">
    <property type="entry name" value="SMALL SUBUNIT PROCESSOME COMPONENT 20 HOMOLOG"/>
    <property type="match status" value="1"/>
</dbReference>
<dbReference type="InterPro" id="IPR016024">
    <property type="entry name" value="ARM-type_fold"/>
</dbReference>
<dbReference type="InterPro" id="IPR052575">
    <property type="entry name" value="SSU_processome_comp_20"/>
</dbReference>
<dbReference type="Pfam" id="PF07539">
    <property type="entry name" value="UTP20_N"/>
    <property type="match status" value="1"/>
</dbReference>
<keyword evidence="6" id="KW-1185">Reference proteome</keyword>
<dbReference type="SUPFAM" id="SSF48371">
    <property type="entry name" value="ARM repeat"/>
    <property type="match status" value="2"/>
</dbReference>
<dbReference type="InterPro" id="IPR011989">
    <property type="entry name" value="ARM-like"/>
</dbReference>
<evidence type="ECO:0000313" key="6">
    <source>
        <dbReference type="Proteomes" id="UP000814176"/>
    </source>
</evidence>
<feature type="region of interest" description="Disordered" evidence="1">
    <location>
        <begin position="1025"/>
        <end position="1058"/>
    </location>
</feature>
<feature type="domain" description="U3 small nucleolar RNA-associated protein 20" evidence="3">
    <location>
        <begin position="1632"/>
        <end position="1855"/>
    </location>
</feature>